<dbReference type="AlphaFoldDB" id="A0AAD7S831"/>
<proteinExistence type="predicted"/>
<evidence type="ECO:0000313" key="1">
    <source>
        <dbReference type="EMBL" id="KAJ8397432.1"/>
    </source>
</evidence>
<evidence type="ECO:0000313" key="2">
    <source>
        <dbReference type="Proteomes" id="UP001221898"/>
    </source>
</evidence>
<name>A0AAD7S831_9TELE</name>
<sequence>MQECIIRCAVVRLDPPFRVWGLVMMLPPIGGTSSTICRMIPVDSRYWKYRICNDWILHTVELYDVRNIRTVGHNSSQPYSGRFGHKPLSALYSKPSGGIWSRVRCEQHLWFLFRVTFS</sequence>
<gene>
    <name evidence="1" type="ORF">AAFF_G00439810</name>
</gene>
<dbReference type="Proteomes" id="UP001221898">
    <property type="component" value="Unassembled WGS sequence"/>
</dbReference>
<dbReference type="EMBL" id="JAINUG010000098">
    <property type="protein sequence ID" value="KAJ8397432.1"/>
    <property type="molecule type" value="Genomic_DNA"/>
</dbReference>
<comment type="caution">
    <text evidence="1">The sequence shown here is derived from an EMBL/GenBank/DDBJ whole genome shotgun (WGS) entry which is preliminary data.</text>
</comment>
<protein>
    <submittedName>
        <fullName evidence="1">Uncharacterized protein</fullName>
    </submittedName>
</protein>
<reference evidence="1" key="1">
    <citation type="journal article" date="2023" name="Science">
        <title>Genome structures resolve the early diversification of teleost fishes.</title>
        <authorList>
            <person name="Parey E."/>
            <person name="Louis A."/>
            <person name="Montfort J."/>
            <person name="Bouchez O."/>
            <person name="Roques C."/>
            <person name="Iampietro C."/>
            <person name="Lluch J."/>
            <person name="Castinel A."/>
            <person name="Donnadieu C."/>
            <person name="Desvignes T."/>
            <person name="Floi Bucao C."/>
            <person name="Jouanno E."/>
            <person name="Wen M."/>
            <person name="Mejri S."/>
            <person name="Dirks R."/>
            <person name="Jansen H."/>
            <person name="Henkel C."/>
            <person name="Chen W.J."/>
            <person name="Zahm M."/>
            <person name="Cabau C."/>
            <person name="Klopp C."/>
            <person name="Thompson A.W."/>
            <person name="Robinson-Rechavi M."/>
            <person name="Braasch I."/>
            <person name="Lecointre G."/>
            <person name="Bobe J."/>
            <person name="Postlethwait J.H."/>
            <person name="Berthelot C."/>
            <person name="Roest Crollius H."/>
            <person name="Guiguen Y."/>
        </authorList>
    </citation>
    <scope>NUCLEOTIDE SEQUENCE</scope>
    <source>
        <strain evidence="1">NC1722</strain>
    </source>
</reference>
<keyword evidence="2" id="KW-1185">Reference proteome</keyword>
<organism evidence="1 2">
    <name type="scientific">Aldrovandia affinis</name>
    <dbReference type="NCBI Taxonomy" id="143900"/>
    <lineage>
        <taxon>Eukaryota</taxon>
        <taxon>Metazoa</taxon>
        <taxon>Chordata</taxon>
        <taxon>Craniata</taxon>
        <taxon>Vertebrata</taxon>
        <taxon>Euteleostomi</taxon>
        <taxon>Actinopterygii</taxon>
        <taxon>Neopterygii</taxon>
        <taxon>Teleostei</taxon>
        <taxon>Notacanthiformes</taxon>
        <taxon>Halosauridae</taxon>
        <taxon>Aldrovandia</taxon>
    </lineage>
</organism>
<accession>A0AAD7S831</accession>